<dbReference type="PANTHER" id="PTHR10622:SF12">
    <property type="entry name" value="HET DOMAIN-CONTAINING PROTEIN"/>
    <property type="match status" value="1"/>
</dbReference>
<dbReference type="OrthoDB" id="2682353at2759"/>
<feature type="domain" description="Heterokaryon incompatibility" evidence="1">
    <location>
        <begin position="39"/>
        <end position="131"/>
    </location>
</feature>
<dbReference type="InterPro" id="IPR010730">
    <property type="entry name" value="HET"/>
</dbReference>
<dbReference type="EMBL" id="KN822075">
    <property type="protein sequence ID" value="KIM59334.1"/>
    <property type="molecule type" value="Genomic_DNA"/>
</dbReference>
<dbReference type="AlphaFoldDB" id="A0A0C3DT03"/>
<accession>A0A0C3DT03</accession>
<proteinExistence type="predicted"/>
<evidence type="ECO:0000313" key="3">
    <source>
        <dbReference type="Proteomes" id="UP000053989"/>
    </source>
</evidence>
<dbReference type="PANTHER" id="PTHR10622">
    <property type="entry name" value="HET DOMAIN-CONTAINING PROTEIN"/>
    <property type="match status" value="1"/>
</dbReference>
<dbReference type="HOGENOM" id="CLU_000288_138_5_1"/>
<evidence type="ECO:0000313" key="2">
    <source>
        <dbReference type="EMBL" id="KIM59334.1"/>
    </source>
</evidence>
<keyword evidence="3" id="KW-1185">Reference proteome</keyword>
<name>A0A0C3DT03_9AGAM</name>
<organism evidence="2 3">
    <name type="scientific">Scleroderma citrinum Foug A</name>
    <dbReference type="NCBI Taxonomy" id="1036808"/>
    <lineage>
        <taxon>Eukaryota</taxon>
        <taxon>Fungi</taxon>
        <taxon>Dikarya</taxon>
        <taxon>Basidiomycota</taxon>
        <taxon>Agaricomycotina</taxon>
        <taxon>Agaricomycetes</taxon>
        <taxon>Agaricomycetidae</taxon>
        <taxon>Boletales</taxon>
        <taxon>Sclerodermatineae</taxon>
        <taxon>Sclerodermataceae</taxon>
        <taxon>Scleroderma</taxon>
    </lineage>
</organism>
<evidence type="ECO:0000259" key="1">
    <source>
        <dbReference type="Pfam" id="PF06985"/>
    </source>
</evidence>
<dbReference type="STRING" id="1036808.A0A0C3DT03"/>
<dbReference type="Proteomes" id="UP000053989">
    <property type="component" value="Unassembled WGS sequence"/>
</dbReference>
<dbReference type="Pfam" id="PF06985">
    <property type="entry name" value="HET"/>
    <property type="match status" value="1"/>
</dbReference>
<dbReference type="InParanoid" id="A0A0C3DT03"/>
<reference evidence="2 3" key="1">
    <citation type="submission" date="2014-04" db="EMBL/GenBank/DDBJ databases">
        <authorList>
            <consortium name="DOE Joint Genome Institute"/>
            <person name="Kuo A."/>
            <person name="Kohler A."/>
            <person name="Nagy L.G."/>
            <person name="Floudas D."/>
            <person name="Copeland A."/>
            <person name="Barry K.W."/>
            <person name="Cichocki N."/>
            <person name="Veneault-Fourrey C."/>
            <person name="LaButti K."/>
            <person name="Lindquist E.A."/>
            <person name="Lipzen A."/>
            <person name="Lundell T."/>
            <person name="Morin E."/>
            <person name="Murat C."/>
            <person name="Sun H."/>
            <person name="Tunlid A."/>
            <person name="Henrissat B."/>
            <person name="Grigoriev I.V."/>
            <person name="Hibbett D.S."/>
            <person name="Martin F."/>
            <person name="Nordberg H.P."/>
            <person name="Cantor M.N."/>
            <person name="Hua S.X."/>
        </authorList>
    </citation>
    <scope>NUCLEOTIDE SEQUENCE [LARGE SCALE GENOMIC DNA]</scope>
    <source>
        <strain evidence="2 3">Foug A</strain>
    </source>
</reference>
<reference evidence="3" key="2">
    <citation type="submission" date="2015-01" db="EMBL/GenBank/DDBJ databases">
        <title>Evolutionary Origins and Diversification of the Mycorrhizal Mutualists.</title>
        <authorList>
            <consortium name="DOE Joint Genome Institute"/>
            <consortium name="Mycorrhizal Genomics Consortium"/>
            <person name="Kohler A."/>
            <person name="Kuo A."/>
            <person name="Nagy L.G."/>
            <person name="Floudas D."/>
            <person name="Copeland A."/>
            <person name="Barry K.W."/>
            <person name="Cichocki N."/>
            <person name="Veneault-Fourrey C."/>
            <person name="LaButti K."/>
            <person name="Lindquist E.A."/>
            <person name="Lipzen A."/>
            <person name="Lundell T."/>
            <person name="Morin E."/>
            <person name="Murat C."/>
            <person name="Riley R."/>
            <person name="Ohm R."/>
            <person name="Sun H."/>
            <person name="Tunlid A."/>
            <person name="Henrissat B."/>
            <person name="Grigoriev I.V."/>
            <person name="Hibbett D.S."/>
            <person name="Martin F."/>
        </authorList>
    </citation>
    <scope>NUCLEOTIDE SEQUENCE [LARGE SCALE GENOMIC DNA]</scope>
    <source>
        <strain evidence="3">Foug A</strain>
    </source>
</reference>
<sequence length="155" mass="18809">MRLINVEAFLEREGFIRDGKRADRHIKVLESKDDEETEYVILSHRWIEEEVDYNEMVKLAKMDREEQDEIRKRDGYQKVLQSFKQAQKDRYEWLWVDTCCINKESSVELSKAINSMYRWYENMKVCYAYLHDLPSPFFPTACDKGRYPDFNGWLE</sequence>
<protein>
    <recommendedName>
        <fullName evidence="1">Heterokaryon incompatibility domain-containing protein</fullName>
    </recommendedName>
</protein>
<gene>
    <name evidence="2" type="ORF">SCLCIDRAFT_1029268</name>
</gene>